<name>A0A1N7IR91_9CORY</name>
<dbReference type="OrthoDB" id="9804819at2"/>
<dbReference type="EMBL" id="FTOF01000001">
    <property type="protein sequence ID" value="SIS39590.1"/>
    <property type="molecule type" value="Genomic_DNA"/>
</dbReference>
<reference evidence="5" key="1">
    <citation type="submission" date="2017-01" db="EMBL/GenBank/DDBJ databases">
        <authorList>
            <person name="Varghese N."/>
            <person name="Submissions S."/>
        </authorList>
    </citation>
    <scope>NUCLEOTIDE SEQUENCE [LARGE SCALE GENOMIC DNA]</scope>
    <source>
        <strain evidence="5">DSM 44531</strain>
    </source>
</reference>
<dbReference type="SMART" id="SM00382">
    <property type="entry name" value="AAA"/>
    <property type="match status" value="1"/>
</dbReference>
<dbReference type="PANTHER" id="PTHR43158">
    <property type="entry name" value="SKFA PEPTIDE EXPORT ATP-BINDING PROTEIN SKFE"/>
    <property type="match status" value="1"/>
</dbReference>
<evidence type="ECO:0000256" key="2">
    <source>
        <dbReference type="ARBA" id="ARBA00022840"/>
    </source>
</evidence>
<dbReference type="STRING" id="1161099.SAMN05444817_101368"/>
<dbReference type="Gene3D" id="3.40.50.300">
    <property type="entry name" value="P-loop containing nucleotide triphosphate hydrolases"/>
    <property type="match status" value="1"/>
</dbReference>
<keyword evidence="1" id="KW-0547">Nucleotide-binding</keyword>
<dbReference type="GO" id="GO:0005524">
    <property type="term" value="F:ATP binding"/>
    <property type="evidence" value="ECO:0007669"/>
    <property type="project" value="UniProtKB-KW"/>
</dbReference>
<protein>
    <submittedName>
        <fullName evidence="4">ABC-2 type transport system ATP-binding protein</fullName>
    </submittedName>
</protein>
<organism evidence="4 5">
    <name type="scientific">Corynebacterium appendicis CIP 107643</name>
    <dbReference type="NCBI Taxonomy" id="1161099"/>
    <lineage>
        <taxon>Bacteria</taxon>
        <taxon>Bacillati</taxon>
        <taxon>Actinomycetota</taxon>
        <taxon>Actinomycetes</taxon>
        <taxon>Mycobacteriales</taxon>
        <taxon>Corynebacteriaceae</taxon>
        <taxon>Corynebacterium</taxon>
    </lineage>
</organism>
<dbReference type="GO" id="GO:0016887">
    <property type="term" value="F:ATP hydrolysis activity"/>
    <property type="evidence" value="ECO:0007669"/>
    <property type="project" value="InterPro"/>
</dbReference>
<dbReference type="InterPro" id="IPR003439">
    <property type="entry name" value="ABC_transporter-like_ATP-bd"/>
</dbReference>
<dbReference type="InterPro" id="IPR003593">
    <property type="entry name" value="AAA+_ATPase"/>
</dbReference>
<keyword evidence="5" id="KW-1185">Reference proteome</keyword>
<evidence type="ECO:0000313" key="5">
    <source>
        <dbReference type="Proteomes" id="UP000186292"/>
    </source>
</evidence>
<dbReference type="AlphaFoldDB" id="A0A1N7IR91"/>
<evidence type="ECO:0000259" key="3">
    <source>
        <dbReference type="PROSITE" id="PS50893"/>
    </source>
</evidence>
<dbReference type="Pfam" id="PF00005">
    <property type="entry name" value="ABC_tran"/>
    <property type="match status" value="1"/>
</dbReference>
<dbReference type="Proteomes" id="UP000186292">
    <property type="component" value="Unassembled WGS sequence"/>
</dbReference>
<dbReference type="RefSeq" id="WP_076598322.1">
    <property type="nucleotide sequence ID" value="NZ_CP046976.1"/>
</dbReference>
<dbReference type="CDD" id="cd03230">
    <property type="entry name" value="ABC_DR_subfamily_A"/>
    <property type="match status" value="1"/>
</dbReference>
<evidence type="ECO:0000313" key="4">
    <source>
        <dbReference type="EMBL" id="SIS39590.1"/>
    </source>
</evidence>
<dbReference type="SUPFAM" id="SSF52540">
    <property type="entry name" value="P-loop containing nucleoside triphosphate hydrolases"/>
    <property type="match status" value="1"/>
</dbReference>
<proteinExistence type="predicted"/>
<dbReference type="InterPro" id="IPR027417">
    <property type="entry name" value="P-loop_NTPase"/>
</dbReference>
<keyword evidence="2 4" id="KW-0067">ATP-binding</keyword>
<sequence>MTIHVSGLAHSFGKKDVLQGVDVDFGPGIHGLLGRNGVGKSTLLKIIGGQLKPDAGTVEVFGQRPFDNARVMDNTCLTGADTAYPGSWSGTDVIKGAQLRYRTWNQALADELIADFEMGDALNARYDKLSRGQRAMVAIIIGLASGTELLLLDEPYVGLDTHNTGVFYRHLLAQADSGRTIVMATHHIDDAAKVLDDAVILGRDGIVLKQCAPEDADEFAVAGPELVPISDAPRHARAATFDDLIEHYLEVS</sequence>
<dbReference type="PANTHER" id="PTHR43158:SF5">
    <property type="entry name" value="ABC TRANSPORTER, ATP-BINDING PROTEIN"/>
    <property type="match status" value="1"/>
</dbReference>
<feature type="domain" description="ABC transporter" evidence="3">
    <location>
        <begin position="3"/>
        <end position="229"/>
    </location>
</feature>
<evidence type="ECO:0000256" key="1">
    <source>
        <dbReference type="ARBA" id="ARBA00022741"/>
    </source>
</evidence>
<gene>
    <name evidence="4" type="ORF">SAMN05444817_101368</name>
</gene>
<dbReference type="PROSITE" id="PS50893">
    <property type="entry name" value="ABC_TRANSPORTER_2"/>
    <property type="match status" value="1"/>
</dbReference>
<accession>A0A1N7IR91</accession>